<dbReference type="SMART" id="SM00108">
    <property type="entry name" value="B_lectin"/>
    <property type="match status" value="1"/>
</dbReference>
<feature type="domain" description="Bulb-type lectin" evidence="3">
    <location>
        <begin position="171"/>
        <end position="308"/>
    </location>
</feature>
<dbReference type="Proteomes" id="UP000192578">
    <property type="component" value="Unassembled WGS sequence"/>
</dbReference>
<dbReference type="InterPro" id="IPR001480">
    <property type="entry name" value="Bulb-type_lectin_dom"/>
</dbReference>
<dbReference type="InterPro" id="IPR036426">
    <property type="entry name" value="Bulb-type_lectin_dom_sf"/>
</dbReference>
<feature type="signal peptide" evidence="2">
    <location>
        <begin position="1"/>
        <end position="20"/>
    </location>
</feature>
<comment type="caution">
    <text evidence="4">The sequence shown here is derived from an EMBL/GenBank/DDBJ whole genome shotgun (WGS) entry which is preliminary data.</text>
</comment>
<proteinExistence type="predicted"/>
<dbReference type="OrthoDB" id="1884773at2759"/>
<feature type="domain" description="Bulb-type lectin" evidence="3">
    <location>
        <begin position="41"/>
        <end position="160"/>
    </location>
</feature>
<feature type="chain" id="PRO_5012054287" description="Bulb-type lectin domain-containing protein" evidence="2">
    <location>
        <begin position="21"/>
        <end position="537"/>
    </location>
</feature>
<feature type="transmembrane region" description="Helical" evidence="1">
    <location>
        <begin position="494"/>
        <end position="516"/>
    </location>
</feature>
<keyword evidence="2" id="KW-0732">Signal</keyword>
<keyword evidence="1" id="KW-0472">Membrane</keyword>
<keyword evidence="1" id="KW-1133">Transmembrane helix</keyword>
<keyword evidence="5" id="KW-1185">Reference proteome</keyword>
<reference evidence="5" key="1">
    <citation type="submission" date="2017-01" db="EMBL/GenBank/DDBJ databases">
        <title>Comparative genomics of anhydrobiosis in the tardigrade Hypsibius dujardini.</title>
        <authorList>
            <person name="Yoshida Y."/>
            <person name="Koutsovoulos G."/>
            <person name="Laetsch D."/>
            <person name="Stevens L."/>
            <person name="Kumar S."/>
            <person name="Horikawa D."/>
            <person name="Ishino K."/>
            <person name="Komine S."/>
            <person name="Tomita M."/>
            <person name="Blaxter M."/>
            <person name="Arakawa K."/>
        </authorList>
    </citation>
    <scope>NUCLEOTIDE SEQUENCE [LARGE SCALE GENOMIC DNA]</scope>
    <source>
        <strain evidence="5">Z151</strain>
    </source>
</reference>
<dbReference type="AlphaFoldDB" id="A0A1W0X3U6"/>
<evidence type="ECO:0000313" key="5">
    <source>
        <dbReference type="Proteomes" id="UP000192578"/>
    </source>
</evidence>
<name>A0A1W0X3U6_HYPEX</name>
<evidence type="ECO:0000256" key="1">
    <source>
        <dbReference type="SAM" id="Phobius"/>
    </source>
</evidence>
<keyword evidence="1" id="KW-0812">Transmembrane</keyword>
<accession>A0A1W0X3U6</accession>
<dbReference type="EMBL" id="MTYJ01000020">
    <property type="protein sequence ID" value="OQV21984.1"/>
    <property type="molecule type" value="Genomic_DNA"/>
</dbReference>
<gene>
    <name evidence="4" type="ORF">BV898_04195</name>
</gene>
<evidence type="ECO:0000313" key="4">
    <source>
        <dbReference type="EMBL" id="OQV21984.1"/>
    </source>
</evidence>
<sequence length="537" mass="59935">MALLCFNFLLFLSMLGRLRGRTMIYDQRDHVFYPEDGTKPLETVTSGSNMTQGDTIWSPNAQVRLTMQPDGNLVVYRACDHHPIWATMTNRQRMQERPDAVQLQTDGNLVIYAPANSSQRVMWASGSNSAATAGASLRLENTGALCLFKTADVCLWHSDPNATVASHSACPEYIHSGANMTEDQSIWSPNRQARLTLETTGKAVIYRTCDGAPVWSSNMRKRHYGKNFLTMQPDGNAVIYEPNNIVIYEPNIKSSISRSRQQRPDRNLVVWSTDTHATFNAGASLRLDDTGSICLTKDNACLWRSGGATMATRTLYPEFANAEVIMKSGDNLTVGQTLWSINKTCSLSFRTNNQIVLRRRCDNAEMWSLDKRASINRGSEDATQLVMQRNGQLILYGVDNETIWNVTYAPRCSSFPTFKTKGAELRMAEDCRLCVFKDGFCHWTSSVRKSHCPSPFAVHEDDYDSESDQVVQLVSDSTSSTLISDCGNYSGSSLALSVFLTFLFIGVLLAAVILFARWRTGKATSDLWYSSLKKSSF</sequence>
<organism evidence="4 5">
    <name type="scientific">Hypsibius exemplaris</name>
    <name type="common">Freshwater tardigrade</name>
    <dbReference type="NCBI Taxonomy" id="2072580"/>
    <lineage>
        <taxon>Eukaryota</taxon>
        <taxon>Metazoa</taxon>
        <taxon>Ecdysozoa</taxon>
        <taxon>Tardigrada</taxon>
        <taxon>Eutardigrada</taxon>
        <taxon>Parachela</taxon>
        <taxon>Hypsibioidea</taxon>
        <taxon>Hypsibiidae</taxon>
        <taxon>Hypsibius</taxon>
    </lineage>
</organism>
<evidence type="ECO:0000259" key="3">
    <source>
        <dbReference type="PROSITE" id="PS50927"/>
    </source>
</evidence>
<dbReference type="PROSITE" id="PS50927">
    <property type="entry name" value="BULB_LECTIN"/>
    <property type="match status" value="2"/>
</dbReference>
<dbReference type="SUPFAM" id="SSF51110">
    <property type="entry name" value="alpha-D-mannose-specific plant lectins"/>
    <property type="match status" value="4"/>
</dbReference>
<evidence type="ECO:0000256" key="2">
    <source>
        <dbReference type="SAM" id="SignalP"/>
    </source>
</evidence>
<protein>
    <recommendedName>
        <fullName evidence="3">Bulb-type lectin domain-containing protein</fullName>
    </recommendedName>
</protein>
<dbReference type="Gene3D" id="2.90.10.10">
    <property type="entry name" value="Bulb-type lectin domain"/>
    <property type="match status" value="5"/>
</dbReference>